<feature type="repeat" description="PPR" evidence="2">
    <location>
        <begin position="523"/>
        <end position="557"/>
    </location>
</feature>
<evidence type="ECO:0000313" key="3">
    <source>
        <dbReference type="EMBL" id="CAK9137407.1"/>
    </source>
</evidence>
<feature type="repeat" description="PPR" evidence="2">
    <location>
        <begin position="624"/>
        <end position="658"/>
    </location>
</feature>
<dbReference type="FunFam" id="1.25.40.10:FF:000031">
    <property type="entry name" value="Pentatricopeptide repeat-containing protein mitochondrial"/>
    <property type="match status" value="1"/>
</dbReference>
<proteinExistence type="predicted"/>
<evidence type="ECO:0000256" key="1">
    <source>
        <dbReference type="ARBA" id="ARBA00022737"/>
    </source>
</evidence>
<evidence type="ECO:0000256" key="2">
    <source>
        <dbReference type="PROSITE-ProRule" id="PRU00708"/>
    </source>
</evidence>
<dbReference type="PROSITE" id="PS51375">
    <property type="entry name" value="PPR"/>
    <property type="match status" value="7"/>
</dbReference>
<feature type="repeat" description="PPR" evidence="2">
    <location>
        <begin position="87"/>
        <end position="121"/>
    </location>
</feature>
<feature type="repeat" description="PPR" evidence="2">
    <location>
        <begin position="659"/>
        <end position="693"/>
    </location>
</feature>
<accession>A0ABC8QYA5</accession>
<dbReference type="GO" id="GO:0016070">
    <property type="term" value="P:RNA metabolic process"/>
    <property type="evidence" value="ECO:0007669"/>
    <property type="project" value="UniProtKB-ARBA"/>
</dbReference>
<dbReference type="SUPFAM" id="SSF48452">
    <property type="entry name" value="TPR-like"/>
    <property type="match status" value="1"/>
</dbReference>
<dbReference type="NCBIfam" id="TIGR00756">
    <property type="entry name" value="PPR"/>
    <property type="match status" value="6"/>
</dbReference>
<dbReference type="Pfam" id="PF20431">
    <property type="entry name" value="E_motif"/>
    <property type="match status" value="1"/>
</dbReference>
<dbReference type="PANTHER" id="PTHR47926:SF527">
    <property type="entry name" value="PENTATRICOPEPTIDE REPEAT-CONTAINING PROTEIN"/>
    <property type="match status" value="1"/>
</dbReference>
<dbReference type="PANTHER" id="PTHR47926">
    <property type="entry name" value="PENTATRICOPEPTIDE REPEAT-CONTAINING PROTEIN"/>
    <property type="match status" value="1"/>
</dbReference>
<evidence type="ECO:0008006" key="5">
    <source>
        <dbReference type="Google" id="ProtNLM"/>
    </source>
</evidence>
<dbReference type="InterPro" id="IPR002885">
    <property type="entry name" value="PPR_rpt"/>
</dbReference>
<dbReference type="FunFam" id="1.25.40.10:FF:000344">
    <property type="entry name" value="Pentatricopeptide repeat-containing protein"/>
    <property type="match status" value="1"/>
</dbReference>
<dbReference type="FunFam" id="1.25.40.10:FF:000073">
    <property type="entry name" value="Pentatricopeptide repeat-containing protein chloroplastic"/>
    <property type="match status" value="1"/>
</dbReference>
<keyword evidence="1" id="KW-0677">Repeat</keyword>
<dbReference type="Pfam" id="PF13041">
    <property type="entry name" value="PPR_2"/>
    <property type="match status" value="4"/>
</dbReference>
<feature type="repeat" description="PPR" evidence="2">
    <location>
        <begin position="422"/>
        <end position="456"/>
    </location>
</feature>
<dbReference type="FunFam" id="1.25.40.10:FF:000958">
    <property type="entry name" value="Pentatricopeptide repeat-containing protein At4g39530"/>
    <property type="match status" value="1"/>
</dbReference>
<keyword evidence="4" id="KW-1185">Reference proteome</keyword>
<gene>
    <name evidence="3" type="ORF">ILEXP_LOCUS4424</name>
</gene>
<dbReference type="EMBL" id="CAUOFW020000816">
    <property type="protein sequence ID" value="CAK9137407.1"/>
    <property type="molecule type" value="Genomic_DNA"/>
</dbReference>
<dbReference type="Pfam" id="PF01535">
    <property type="entry name" value="PPR"/>
    <property type="match status" value="7"/>
</dbReference>
<feature type="repeat" description="PPR" evidence="2">
    <location>
        <begin position="220"/>
        <end position="254"/>
    </location>
</feature>
<dbReference type="InterPro" id="IPR046960">
    <property type="entry name" value="PPR_At4g14850-like_plant"/>
</dbReference>
<dbReference type="InterPro" id="IPR046848">
    <property type="entry name" value="E_motif"/>
</dbReference>
<reference evidence="3 4" key="1">
    <citation type="submission" date="2024-02" db="EMBL/GenBank/DDBJ databases">
        <authorList>
            <person name="Vignale AGUSTIN F."/>
            <person name="Sosa J E."/>
            <person name="Modenutti C."/>
        </authorList>
    </citation>
    <scope>NUCLEOTIDE SEQUENCE [LARGE SCALE GENOMIC DNA]</scope>
</reference>
<sequence length="850" mass="95826">MVNYCLRRYYNVFLHLKSCSRTTYLQAIRFSSVYPVTHSHNPDILTSRRRTQRHELAKLLQSPPRNNPVMYCKTIHGQIVVSGFESNIFLANILISSYSKVDSLDDARVMFDRMTERNLITWSSVIAMYTQHGYNEEALVVFTEFRRSCDENPNEFVLASVIRACTQLGGVEQATQLHDFVVKTGCDQDVYVGTSLIDFYSKNGVVDEARLVFDELLIKSAVTWTTIITGYVKSGKGEISLQLFKEMRETDVVPDRYVLSSVLSACSMLEFLEGGKQIHAYVLRRGTEMDVSVSNVLIDVYLKCGRVKNGRKVFNHMVVKNAISWTTMISGYMQNSFDWDAMEMFAEMSRLGWKPDPFACTSALTSCGSLEALKQGRQVHAYTIKANLDSDDFVKNGLIDMYSKCNSLTDARKAFADMVDHDVISYNAMIEGYSRQEKLSEALNLFREMRLQPVSPSLLTFVSLLGVSASISALELNKQVHGLIIKFGFSMEIIAGSAVIDVYSKCSCVEDARLVFEEMNEKDIVVWNSMFFGYTQQSKNEEALELYLELQLSRQKPNGFTFVALITASSNLASLHHGQQFHCQLIGKGLDFDPFVTNALVDMYAKCGRVEEAHKMFNSTDWRDVVCWNSMISTYAQHGEANAALKMFEEMIKEGIQPNYVTFVGVLSACGHVGLVEDGFCHFDSMPRFGIEPGTEHYACMVSLLGRSGRLFEAKEFIKKMPIQPAAIVWRSLLSACRDAGNVELGKYAAEMAISIDPKDSGSYVLLSNIFASKGMWTNVKKLRERMDCNEVVKEAGCSWVEMNKEVHVFIARDRTHREADLVYSVMDNLIQHIMAMGYVPDAATLSVND</sequence>
<comment type="caution">
    <text evidence="3">The sequence shown here is derived from an EMBL/GenBank/DDBJ whole genome shotgun (WGS) entry which is preliminary data.</text>
</comment>
<dbReference type="FunFam" id="1.25.40.10:FF:000366">
    <property type="entry name" value="Pentatricopeptide (PPR) repeat-containing protein"/>
    <property type="match status" value="1"/>
</dbReference>
<protein>
    <recommendedName>
        <fullName evidence="5">Pentatricopeptide repeat-containing protein</fullName>
    </recommendedName>
</protein>
<dbReference type="Proteomes" id="UP001642360">
    <property type="component" value="Unassembled WGS sequence"/>
</dbReference>
<dbReference type="Gene3D" id="1.25.40.10">
    <property type="entry name" value="Tetratricopeptide repeat domain"/>
    <property type="match status" value="7"/>
</dbReference>
<organism evidence="3 4">
    <name type="scientific">Ilex paraguariensis</name>
    <name type="common">yerba mate</name>
    <dbReference type="NCBI Taxonomy" id="185542"/>
    <lineage>
        <taxon>Eukaryota</taxon>
        <taxon>Viridiplantae</taxon>
        <taxon>Streptophyta</taxon>
        <taxon>Embryophyta</taxon>
        <taxon>Tracheophyta</taxon>
        <taxon>Spermatophyta</taxon>
        <taxon>Magnoliopsida</taxon>
        <taxon>eudicotyledons</taxon>
        <taxon>Gunneridae</taxon>
        <taxon>Pentapetalae</taxon>
        <taxon>asterids</taxon>
        <taxon>campanulids</taxon>
        <taxon>Aquifoliales</taxon>
        <taxon>Aquifoliaceae</taxon>
        <taxon>Ilex</taxon>
    </lineage>
</organism>
<feature type="repeat" description="PPR" evidence="2">
    <location>
        <begin position="321"/>
        <end position="355"/>
    </location>
</feature>
<evidence type="ECO:0000313" key="4">
    <source>
        <dbReference type="Proteomes" id="UP001642360"/>
    </source>
</evidence>
<name>A0ABC8QYA5_9AQUA</name>
<dbReference type="FunFam" id="1.25.40.10:FF:000353">
    <property type="entry name" value="Pentatricopeptide repeat-containing protein At4g39530"/>
    <property type="match status" value="1"/>
</dbReference>
<dbReference type="InterPro" id="IPR011990">
    <property type="entry name" value="TPR-like_helical_dom_sf"/>
</dbReference>
<dbReference type="AlphaFoldDB" id="A0ABC8QYA5"/>